<gene>
    <name evidence="2" type="ORF">C6Y14_40000</name>
</gene>
<dbReference type="Proteomes" id="UP000240429">
    <property type="component" value="Unassembled WGS sequence"/>
</dbReference>
<evidence type="ECO:0000256" key="1">
    <source>
        <dbReference type="SAM" id="MobiDB-lite"/>
    </source>
</evidence>
<accession>A0A2P8PUY7</accession>
<sequence>MNQPVSLIVSQSAVPRLAVGPTKAREPYLAVVYATAVGEVACFDGRPLRTGQQFFSKYRMRYEVDMRQQHRTAVLGQNPLVSRDGVHAFEVTISFTFRVAGWQGAEEWVRSGLQDPLPIVHGHLNSRFHAAGQSFGIDDSFGLQRHLNQLCAASESLDPGLVMDGCRVSVRPDAKSLTYLEMLIEAEWEENIGAARHRPKSGGAHREGELKAIEQTYEIQATQRQAAAFSDMIANSEGLIRHYLITHPNDAAGAFEMSRQLEEARATTDELQNQRALALFQVMADKGLIQAGDLDLLRQQLTGQVGQATGGHVTLSAAAPPQLPGARPWDATAQLPPASPQQAPDAAAPVTPSAPPTVTAPVMPTAPSASGTTAAPATAFSGVALIYLVIDESLDDDCLDELNRGLAALHSALAGAPAVSAALRLCVLGMAAGTEMRLPLDTVLPSTRTPILAGRQGLSYEQAFRMLQALLRQDVALVKTQRAQVLRPIVFFLSGGVPEGGDGWQDAYRELVDQGGNPVAPHLIALGLGRAQARAVRTVATRPEFGFMAAPHQDVASAAHSCAAFLRDTIIAYGQRLSSGDPQFSLVPPDGFRMAEDAF</sequence>
<evidence type="ECO:0000313" key="2">
    <source>
        <dbReference type="EMBL" id="PSM37816.1"/>
    </source>
</evidence>
<comment type="caution">
    <text evidence="2">The sequence shown here is derived from an EMBL/GenBank/DDBJ whole genome shotgun (WGS) entry which is preliminary data.</text>
</comment>
<evidence type="ECO:0000313" key="3">
    <source>
        <dbReference type="Proteomes" id="UP000240429"/>
    </source>
</evidence>
<protein>
    <recommendedName>
        <fullName evidence="4">VWFA domain-containing protein</fullName>
    </recommendedName>
</protein>
<reference evidence="2 3" key="1">
    <citation type="submission" date="2018-03" db="EMBL/GenBank/DDBJ databases">
        <title>Streptomyces dioscori sp. nov., a novel endophytic actinobacterium isolated from bulbil of Dioscorea bulbifera L.</title>
        <authorList>
            <person name="Zhikuan W."/>
        </authorList>
    </citation>
    <scope>NUCLEOTIDE SEQUENCE [LARGE SCALE GENOMIC DNA]</scope>
    <source>
        <strain evidence="2 3">A217</strain>
    </source>
</reference>
<keyword evidence="3" id="KW-1185">Reference proteome</keyword>
<proteinExistence type="predicted"/>
<organism evidence="2 3">
    <name type="scientific">Streptomyces dioscori</name>
    <dbReference type="NCBI Taxonomy" id="2109333"/>
    <lineage>
        <taxon>Bacteria</taxon>
        <taxon>Bacillati</taxon>
        <taxon>Actinomycetota</taxon>
        <taxon>Actinomycetes</taxon>
        <taxon>Kitasatosporales</taxon>
        <taxon>Streptomycetaceae</taxon>
        <taxon>Streptomyces</taxon>
        <taxon>Streptomyces aurantiacus group</taxon>
    </lineage>
</organism>
<name>A0A2P8PUY7_9ACTN</name>
<dbReference type="EMBL" id="PYBJ01000035">
    <property type="protein sequence ID" value="PSM37816.1"/>
    <property type="molecule type" value="Genomic_DNA"/>
</dbReference>
<feature type="region of interest" description="Disordered" evidence="1">
    <location>
        <begin position="315"/>
        <end position="373"/>
    </location>
</feature>
<dbReference type="RefSeq" id="WP_107021852.1">
    <property type="nucleotide sequence ID" value="NZ_KZ679060.1"/>
</dbReference>
<evidence type="ECO:0008006" key="4">
    <source>
        <dbReference type="Google" id="ProtNLM"/>
    </source>
</evidence>
<dbReference type="AlphaFoldDB" id="A0A2P8PUY7"/>
<dbReference type="OrthoDB" id="4115890at2"/>
<feature type="compositionally biased region" description="Low complexity" evidence="1">
    <location>
        <begin position="331"/>
        <end position="373"/>
    </location>
</feature>